<keyword evidence="13" id="KW-1133">Transmembrane helix</keyword>
<evidence type="ECO:0000256" key="13">
    <source>
        <dbReference type="SAM" id="Phobius"/>
    </source>
</evidence>
<evidence type="ECO:0000256" key="2">
    <source>
        <dbReference type="ARBA" id="ARBA00022475"/>
    </source>
</evidence>
<keyword evidence="2 12" id="KW-1003">Cell membrane</keyword>
<dbReference type="RefSeq" id="WP_005014024.1">
    <property type="nucleotide sequence ID" value="NZ_JFZZ01000057.1"/>
</dbReference>
<feature type="chain" id="PRO_5023336473" description="Phosphatidylserine decarboxylase alpha chain" evidence="12">
    <location>
        <begin position="254"/>
        <end position="296"/>
    </location>
</feature>
<reference evidence="14 15" key="1">
    <citation type="submission" date="2014-03" db="EMBL/GenBank/DDBJ databases">
        <title>Genome sequence of Bordetella holmseii.</title>
        <authorList>
            <person name="Harvill E."/>
            <person name="Goodfield L.L."/>
            <person name="Ivanov Y."/>
            <person name="Meyer J.A."/>
            <person name="Newth C."/>
            <person name="Cassiday P."/>
            <person name="Tondella M.L."/>
            <person name="Liao P."/>
            <person name="Zimmerman J."/>
            <person name="Meert K."/>
            <person name="Wessel D."/>
            <person name="Berger J."/>
            <person name="Dean J.M."/>
            <person name="Holubkov R."/>
            <person name="Burr J."/>
            <person name="Liu T."/>
            <person name="Brinkac L.M."/>
            <person name="Sanka R."/>
            <person name="Kim M."/>
            <person name="Losada L."/>
        </authorList>
    </citation>
    <scope>NUCLEOTIDE SEQUENCE [LARGE SCALE GENOMIC DNA]</scope>
    <source>
        <strain evidence="14 15">CDC-H585-BH</strain>
    </source>
</reference>
<evidence type="ECO:0000256" key="6">
    <source>
        <dbReference type="ARBA" id="ARBA00023136"/>
    </source>
</evidence>
<evidence type="ECO:0000256" key="8">
    <source>
        <dbReference type="ARBA" id="ARBA00023209"/>
    </source>
</evidence>
<feature type="site" description="Cleavage (non-hydrolytic); by autocatalysis" evidence="12">
    <location>
        <begin position="253"/>
        <end position="254"/>
    </location>
</feature>
<comment type="pathway">
    <text evidence="1">Lipid metabolism.</text>
</comment>
<dbReference type="InterPro" id="IPR003817">
    <property type="entry name" value="PS_Dcarbxylase"/>
</dbReference>
<evidence type="ECO:0000313" key="14">
    <source>
        <dbReference type="EMBL" id="KAK95419.1"/>
    </source>
</evidence>
<comment type="pathway">
    <text evidence="12">Phospholipid metabolism; phosphatidylethanolamine biosynthesis; phosphatidylethanolamine from CDP-diacylglycerol: step 2/2.</text>
</comment>
<evidence type="ECO:0000256" key="9">
    <source>
        <dbReference type="ARBA" id="ARBA00023239"/>
    </source>
</evidence>
<keyword evidence="13" id="KW-0812">Transmembrane</keyword>
<feature type="transmembrane region" description="Helical" evidence="13">
    <location>
        <begin position="198"/>
        <end position="220"/>
    </location>
</feature>
<dbReference type="EMBL" id="JFZZ01000057">
    <property type="protein sequence ID" value="KAK95419.1"/>
    <property type="molecule type" value="Genomic_DNA"/>
</dbReference>
<dbReference type="PATRIC" id="fig|1331206.3.peg.1555"/>
<comment type="cofactor">
    <cofactor evidence="12">
        <name>pyruvate</name>
        <dbReference type="ChEBI" id="CHEBI:15361"/>
    </cofactor>
    <text evidence="12">Binds 1 pyruvoyl group covalently per subunit.</text>
</comment>
<evidence type="ECO:0000256" key="1">
    <source>
        <dbReference type="ARBA" id="ARBA00005189"/>
    </source>
</evidence>
<dbReference type="AlphaFoldDB" id="A0A158M569"/>
<dbReference type="InterPro" id="IPR033177">
    <property type="entry name" value="PSD-B"/>
</dbReference>
<dbReference type="EC" id="4.1.1.65" evidence="12"/>
<dbReference type="GO" id="GO:0006646">
    <property type="term" value="P:phosphatidylethanolamine biosynthetic process"/>
    <property type="evidence" value="ECO:0007669"/>
    <property type="project" value="UniProtKB-UniRule"/>
</dbReference>
<evidence type="ECO:0000256" key="5">
    <source>
        <dbReference type="ARBA" id="ARBA00023098"/>
    </source>
</evidence>
<evidence type="ECO:0000256" key="7">
    <source>
        <dbReference type="ARBA" id="ARBA00023145"/>
    </source>
</evidence>
<dbReference type="InterPro" id="IPR033178">
    <property type="entry name" value="PSD_type1_pro"/>
</dbReference>
<comment type="catalytic activity">
    <reaction evidence="12">
        <text>a 1,2-diacyl-sn-glycero-3-phospho-L-serine + H(+) = a 1,2-diacyl-sn-glycero-3-phosphoethanolamine + CO2</text>
        <dbReference type="Rhea" id="RHEA:20828"/>
        <dbReference type="ChEBI" id="CHEBI:15378"/>
        <dbReference type="ChEBI" id="CHEBI:16526"/>
        <dbReference type="ChEBI" id="CHEBI:57262"/>
        <dbReference type="ChEBI" id="CHEBI:64612"/>
        <dbReference type="EC" id="4.1.1.65"/>
    </reaction>
</comment>
<protein>
    <recommendedName>
        <fullName evidence="12">Phosphatidylserine decarboxylase proenzyme</fullName>
        <ecNumber evidence="12">4.1.1.65</ecNumber>
    </recommendedName>
    <component>
        <recommendedName>
            <fullName evidence="12">Phosphatidylserine decarboxylase alpha chain</fullName>
        </recommendedName>
    </component>
    <component>
        <recommendedName>
            <fullName evidence="12">Phosphatidylserine decarboxylase beta chain</fullName>
        </recommendedName>
    </component>
</protein>
<keyword evidence="11 12" id="KW-0670">Pyruvate</keyword>
<dbReference type="PANTHER" id="PTHR10067:SF6">
    <property type="entry name" value="PHOSPHATIDYLSERINE DECARBOXYLASE PROENZYME, MITOCHONDRIAL"/>
    <property type="match status" value="1"/>
</dbReference>
<dbReference type="HAMAP" id="MF_00662">
    <property type="entry name" value="PS_decarb_PSD_B_type1"/>
    <property type="match status" value="1"/>
</dbReference>
<proteinExistence type="inferred from homology"/>
<keyword evidence="8 12" id="KW-0594">Phospholipid biosynthesis</keyword>
<evidence type="ECO:0000256" key="11">
    <source>
        <dbReference type="ARBA" id="ARBA00023317"/>
    </source>
</evidence>
<keyword evidence="10 12" id="KW-1208">Phospholipid metabolism</keyword>
<keyword evidence="9 12" id="KW-0456">Lyase</keyword>
<evidence type="ECO:0000256" key="4">
    <source>
        <dbReference type="ARBA" id="ARBA00022793"/>
    </source>
</evidence>
<evidence type="ECO:0000256" key="10">
    <source>
        <dbReference type="ARBA" id="ARBA00023264"/>
    </source>
</evidence>
<evidence type="ECO:0000256" key="3">
    <source>
        <dbReference type="ARBA" id="ARBA00022516"/>
    </source>
</evidence>
<comment type="subunit">
    <text evidence="12">Heterodimer of a large membrane-associated beta subunit and a small pyruvoyl-containing alpha subunit.</text>
</comment>
<keyword evidence="3 12" id="KW-0444">Lipid biosynthesis</keyword>
<dbReference type="STRING" id="35814.BBB42_09995"/>
<name>A0A158M569_9BORD</name>
<keyword evidence="6 12" id="KW-0472">Membrane</keyword>
<comment type="caution">
    <text evidence="14">The sequence shown here is derived from an EMBL/GenBank/DDBJ whole genome shotgun (WGS) entry which is preliminary data.</text>
</comment>
<feature type="chain" id="PRO_5023336474" description="Phosphatidylserine decarboxylase beta chain" evidence="12">
    <location>
        <begin position="1"/>
        <end position="253"/>
    </location>
</feature>
<evidence type="ECO:0000313" key="15">
    <source>
        <dbReference type="Proteomes" id="UP000026682"/>
    </source>
</evidence>
<dbReference type="NCBIfam" id="TIGR00163">
    <property type="entry name" value="PS_decarb"/>
    <property type="match status" value="1"/>
</dbReference>
<keyword evidence="7 12" id="KW-0865">Zymogen</keyword>
<dbReference type="Pfam" id="PF02666">
    <property type="entry name" value="PS_Dcarbxylase"/>
    <property type="match status" value="1"/>
</dbReference>
<sequence length="296" mass="32619">MSIKDQIFLASQYLAPHHLVSRAMGVLADSRAPEIKNAMISRFVRRYQVDMSQALIEDPRAYASFNEFFTRALKPDARPLDDDPHTIVSPADGAISQLGPIQAGRIFQAKGHSFGLSALLGGDDQRAAPFEGGDFATIYLSPKDYHRVHMPVTGTLREMIHIPGRLFSVNPLTASHVPELFARNERVACIFDTEHGPMALVLVGAMIVASIETVWAGLVTPHKRQVRSMRYDALGREPITLTRGAEMGRFKLGSTVVVLFGPRRIRWLDTPSVRGPIRMGETLALPARDSADVIAI</sequence>
<organism evidence="14 15">
    <name type="scientific">Bordetella holmesii CDC-H585-BH</name>
    <dbReference type="NCBI Taxonomy" id="1331206"/>
    <lineage>
        <taxon>Bacteria</taxon>
        <taxon>Pseudomonadati</taxon>
        <taxon>Pseudomonadota</taxon>
        <taxon>Betaproteobacteria</taxon>
        <taxon>Burkholderiales</taxon>
        <taxon>Alcaligenaceae</taxon>
        <taxon>Bordetella</taxon>
    </lineage>
</organism>
<dbReference type="GeneID" id="93119842"/>
<dbReference type="Proteomes" id="UP000026682">
    <property type="component" value="Unassembled WGS sequence"/>
</dbReference>
<evidence type="ECO:0000256" key="12">
    <source>
        <dbReference type="HAMAP-Rule" id="MF_00662"/>
    </source>
</evidence>
<keyword evidence="5 12" id="KW-0443">Lipid metabolism</keyword>
<feature type="active site" description="Schiff-base intermediate with substrate; via pyruvic acid; for decarboxylase activity" evidence="12">
    <location>
        <position position="254"/>
    </location>
</feature>
<comment type="PTM">
    <text evidence="12">Is synthesized initially as an inactive proenzyme. Formation of the active enzyme involves a self-maturation process in which the active site pyruvoyl group is generated from an internal serine residue via an autocatalytic post-translational modification. Two non-identical subunits are generated from the proenzyme in this reaction, and the pyruvate is formed at the N-terminus of the alpha chain, which is derived from the carboxyl end of the proenzyme. The autoendoproteolytic cleavage occurs by a canonical serine protease mechanism, in which the side chain hydroxyl group of the serine supplies its oxygen atom to form the C-terminus of the beta chain, while the remainder of the serine residue undergoes an oxidative deamination to produce ammonia and the pyruvoyl prosthetic group on the alpha chain. During this reaction, the Ser that is part of the protease active site of the proenzyme becomes the pyruvoyl prosthetic group, which constitutes an essential element of the active site of the mature decarboxylase.</text>
</comment>
<feature type="active site" description="Charge relay system; for autoendoproteolytic cleavage activity" evidence="12">
    <location>
        <position position="92"/>
    </location>
</feature>
<keyword evidence="4 12" id="KW-0210">Decarboxylase</keyword>
<comment type="similarity">
    <text evidence="12">Belongs to the phosphatidylserine decarboxylase family. PSD-B subfamily. Prokaryotic type I sub-subfamily.</text>
</comment>
<dbReference type="PANTHER" id="PTHR10067">
    <property type="entry name" value="PHOSPHATIDYLSERINE DECARBOXYLASE"/>
    <property type="match status" value="1"/>
</dbReference>
<comment type="function">
    <text evidence="12">Catalyzes the formation of phosphatidylethanolamine (PtdEtn) from phosphatidylserine (PtdSer).</text>
</comment>
<dbReference type="UniPathway" id="UPA00558">
    <property type="reaction ID" value="UER00616"/>
</dbReference>
<accession>A0A158M569</accession>
<comment type="subcellular location">
    <subcellularLocation>
        <location evidence="12">Cell membrane</location>
        <topology evidence="12">Peripheral membrane protein</topology>
    </subcellularLocation>
</comment>
<dbReference type="GO" id="GO:0005886">
    <property type="term" value="C:plasma membrane"/>
    <property type="evidence" value="ECO:0007669"/>
    <property type="project" value="UniProtKB-SubCell"/>
</dbReference>
<gene>
    <name evidence="12 14" type="primary">psd</name>
    <name evidence="14" type="ORF">L497_1324</name>
</gene>
<feature type="active site" description="Charge relay system; for autoendoproteolytic cleavage activity" evidence="12">
    <location>
        <position position="149"/>
    </location>
</feature>
<feature type="modified residue" description="Pyruvic acid (Ser); by autocatalysis" evidence="12">
    <location>
        <position position="254"/>
    </location>
</feature>
<feature type="active site" description="Charge relay system; for autoendoproteolytic cleavage activity" evidence="12">
    <location>
        <position position="254"/>
    </location>
</feature>
<dbReference type="GO" id="GO:0004609">
    <property type="term" value="F:phosphatidylserine decarboxylase activity"/>
    <property type="evidence" value="ECO:0007669"/>
    <property type="project" value="UniProtKB-UniRule"/>
</dbReference>